<dbReference type="CDD" id="cd02440">
    <property type="entry name" value="AdoMet_MTases"/>
    <property type="match status" value="1"/>
</dbReference>
<keyword evidence="6" id="KW-1185">Reference proteome</keyword>
<evidence type="ECO:0000256" key="2">
    <source>
        <dbReference type="ARBA" id="ARBA00022679"/>
    </source>
</evidence>
<dbReference type="SUPFAM" id="SSF53335">
    <property type="entry name" value="S-adenosyl-L-methionine-dependent methyltransferases"/>
    <property type="match status" value="1"/>
</dbReference>
<organism evidence="5 6">
    <name type="scientific">Roseiterribacter gracilis</name>
    <dbReference type="NCBI Taxonomy" id="2812848"/>
    <lineage>
        <taxon>Bacteria</taxon>
        <taxon>Pseudomonadati</taxon>
        <taxon>Pseudomonadota</taxon>
        <taxon>Alphaproteobacteria</taxon>
        <taxon>Rhodospirillales</taxon>
        <taxon>Roseiterribacteraceae</taxon>
        <taxon>Roseiterribacter</taxon>
    </lineage>
</organism>
<dbReference type="InterPro" id="IPR041698">
    <property type="entry name" value="Methyltransf_25"/>
</dbReference>
<evidence type="ECO:0000256" key="3">
    <source>
        <dbReference type="ARBA" id="ARBA00022691"/>
    </source>
</evidence>
<dbReference type="PANTHER" id="PTHR43464:SF19">
    <property type="entry name" value="UBIQUINONE BIOSYNTHESIS O-METHYLTRANSFERASE, MITOCHONDRIAL"/>
    <property type="match status" value="1"/>
</dbReference>
<dbReference type="GO" id="GO:0008168">
    <property type="term" value="F:methyltransferase activity"/>
    <property type="evidence" value="ECO:0007669"/>
    <property type="project" value="UniProtKB-KW"/>
</dbReference>
<keyword evidence="3" id="KW-0949">S-adenosyl-L-methionine</keyword>
<evidence type="ECO:0000313" key="6">
    <source>
        <dbReference type="Proteomes" id="UP000681075"/>
    </source>
</evidence>
<dbReference type="EMBL" id="BOPV01000001">
    <property type="protein sequence ID" value="GIL41642.1"/>
    <property type="molecule type" value="Genomic_DNA"/>
</dbReference>
<dbReference type="RefSeq" id="WP_420245214.1">
    <property type="nucleotide sequence ID" value="NZ_BOPV01000001.1"/>
</dbReference>
<dbReference type="GO" id="GO:0032259">
    <property type="term" value="P:methylation"/>
    <property type="evidence" value="ECO:0007669"/>
    <property type="project" value="UniProtKB-KW"/>
</dbReference>
<protein>
    <submittedName>
        <fullName evidence="5">Methyltransferase</fullName>
    </submittedName>
</protein>
<evidence type="ECO:0000256" key="1">
    <source>
        <dbReference type="ARBA" id="ARBA00022603"/>
    </source>
</evidence>
<gene>
    <name evidence="5" type="ORF">TMPK1_38790</name>
</gene>
<proteinExistence type="predicted"/>
<dbReference type="AlphaFoldDB" id="A0A8S8XI40"/>
<accession>A0A8S8XI40</accession>
<dbReference type="Gene3D" id="3.40.50.150">
    <property type="entry name" value="Vaccinia Virus protein VP39"/>
    <property type="match status" value="1"/>
</dbReference>
<keyword evidence="1 5" id="KW-0489">Methyltransferase</keyword>
<dbReference type="Pfam" id="PF13649">
    <property type="entry name" value="Methyltransf_25"/>
    <property type="match status" value="1"/>
</dbReference>
<keyword evidence="2" id="KW-0808">Transferase</keyword>
<feature type="domain" description="Methyltransferase" evidence="4">
    <location>
        <begin position="54"/>
        <end position="138"/>
    </location>
</feature>
<dbReference type="PANTHER" id="PTHR43464">
    <property type="entry name" value="METHYLTRANSFERASE"/>
    <property type="match status" value="1"/>
</dbReference>
<name>A0A8S8XI40_9PROT</name>
<dbReference type="InterPro" id="IPR029063">
    <property type="entry name" value="SAM-dependent_MTases_sf"/>
</dbReference>
<comment type="caution">
    <text evidence="5">The sequence shown here is derived from an EMBL/GenBank/DDBJ whole genome shotgun (WGS) entry which is preliminary data.</text>
</comment>
<evidence type="ECO:0000313" key="5">
    <source>
        <dbReference type="EMBL" id="GIL41642.1"/>
    </source>
</evidence>
<evidence type="ECO:0000259" key="4">
    <source>
        <dbReference type="Pfam" id="PF13649"/>
    </source>
</evidence>
<reference evidence="5" key="1">
    <citation type="submission" date="2021-02" db="EMBL/GenBank/DDBJ databases">
        <title>Genome sequence of Rhodospirillales sp. strain TMPK1 isolated from soil.</title>
        <authorList>
            <person name="Nakai R."/>
            <person name="Kusada H."/>
            <person name="Tamaki H."/>
        </authorList>
    </citation>
    <scope>NUCLEOTIDE SEQUENCE</scope>
    <source>
        <strain evidence="5">TMPK1</strain>
    </source>
</reference>
<sequence length="282" mass="30242">MSNDNQAEPSAQALRWREQAGDVWARFYPQIDATFAPFNDALIAAAAPQTNERVLDVGCGCGGTSLALAELVGRQGRVVGLDLSPSQLAIARERAAARDLQIEFREEDAARFRADVPFDLIASRFGFMFFDDPVAAFTHLRGQAAGGRAALLSWAEVAANPWMRLAWESAQGLIEPPPESPPGAPGPFGFDDPDRLRRALAESGWQKIEIARVDTIIAPAGGVPDDVLRLSMKLGPSAPLIAAADESVRARIRDVMATRIAAWTSNGRVTAPASAWIATARA</sequence>
<dbReference type="Proteomes" id="UP000681075">
    <property type="component" value="Unassembled WGS sequence"/>
</dbReference>